<evidence type="ECO:0000256" key="5">
    <source>
        <dbReference type="RuleBase" id="RU362116"/>
    </source>
</evidence>
<dbReference type="SUPFAM" id="SSF117143">
    <property type="entry name" value="Flagellar hook protein flgE"/>
    <property type="match status" value="1"/>
</dbReference>
<dbReference type="Pfam" id="PF22692">
    <property type="entry name" value="LlgE_F_G_D1"/>
    <property type="match status" value="1"/>
</dbReference>
<dbReference type="InterPro" id="IPR012834">
    <property type="entry name" value="FlgG_G_neg"/>
</dbReference>
<dbReference type="InterPro" id="IPR020013">
    <property type="entry name" value="Flagellar_FlgE/F/G"/>
</dbReference>
<protein>
    <recommendedName>
        <fullName evidence="2 4">Flagellar basal-body rod protein FlgG</fullName>
    </recommendedName>
</protein>
<dbReference type="GO" id="GO:0071978">
    <property type="term" value="P:bacterial-type flagellum-dependent swarming motility"/>
    <property type="evidence" value="ECO:0007669"/>
    <property type="project" value="TreeGrafter"/>
</dbReference>
<dbReference type="EMBL" id="CP058649">
    <property type="protein sequence ID" value="QUI21441.1"/>
    <property type="molecule type" value="Genomic_DNA"/>
</dbReference>
<proteinExistence type="inferred from homology"/>
<dbReference type="Pfam" id="PF00460">
    <property type="entry name" value="Flg_bb_rod"/>
    <property type="match status" value="1"/>
</dbReference>
<dbReference type="Proteomes" id="UP000683246">
    <property type="component" value="Chromosome"/>
</dbReference>
<dbReference type="Pfam" id="PF06429">
    <property type="entry name" value="Flg_bbr_C"/>
    <property type="match status" value="1"/>
</dbReference>
<keyword evidence="10" id="KW-1185">Reference proteome</keyword>
<sequence>MIRSLYTAASGMKTQQMNVDTISNNLANVNTTGFKKERLEFKSLLYETLERAGTDANGKGRPVNLQVGHGVKPVGTVRNYTGGIMQKTANPLDVAITGDGFFVIDDLAGGQVYTKDGSFKIALVEGQQMLITSDGRKVLDVNDEPIMLDSTIDIKKLGINADGTLSYVGSDDEVIQLDERIKIVQFRNVNGLEALGSNLYRTTAASGPAIAEAEDDELVMSQLIQGSLEGSNVQVVEEMVGLIVAQRAYEVSSKAIQASDEMLSQANNLKR</sequence>
<feature type="domain" description="Flagellar basal-body/hook protein C-terminal" evidence="7">
    <location>
        <begin position="225"/>
        <end position="269"/>
    </location>
</feature>
<comment type="subcellular location">
    <subcellularLocation>
        <location evidence="5">Bacterial flagellum basal body</location>
    </subcellularLocation>
</comment>
<dbReference type="InterPro" id="IPR037925">
    <property type="entry name" value="FlgE/F/G-like"/>
</dbReference>
<dbReference type="GO" id="GO:0009426">
    <property type="term" value="C:bacterial-type flagellum basal body, distal rod"/>
    <property type="evidence" value="ECO:0007669"/>
    <property type="project" value="UniProtKB-UniRule"/>
</dbReference>
<evidence type="ECO:0000256" key="1">
    <source>
        <dbReference type="ARBA" id="ARBA00009677"/>
    </source>
</evidence>
<feature type="domain" description="Flagellar hook protein FlgE/F/G-like D1" evidence="8">
    <location>
        <begin position="95"/>
        <end position="167"/>
    </location>
</feature>
<evidence type="ECO:0000259" key="8">
    <source>
        <dbReference type="Pfam" id="PF22692"/>
    </source>
</evidence>
<dbReference type="InterPro" id="IPR010930">
    <property type="entry name" value="Flg_bb/hook_C_dom"/>
</dbReference>
<evidence type="ECO:0000313" key="10">
    <source>
        <dbReference type="Proteomes" id="UP000683246"/>
    </source>
</evidence>
<keyword evidence="9" id="KW-0969">Cilium</keyword>
<dbReference type="InterPro" id="IPR019776">
    <property type="entry name" value="Flagellar_basal_body_rod_CS"/>
</dbReference>
<evidence type="ECO:0000256" key="2">
    <source>
        <dbReference type="ARBA" id="ARBA00017948"/>
    </source>
</evidence>
<evidence type="ECO:0000259" key="7">
    <source>
        <dbReference type="Pfam" id="PF06429"/>
    </source>
</evidence>
<name>A0A8J8MH43_9FIRM</name>
<organism evidence="9 10">
    <name type="scientific">Vallitalea pronyensis</name>
    <dbReference type="NCBI Taxonomy" id="1348613"/>
    <lineage>
        <taxon>Bacteria</taxon>
        <taxon>Bacillati</taxon>
        <taxon>Bacillota</taxon>
        <taxon>Clostridia</taxon>
        <taxon>Lachnospirales</taxon>
        <taxon>Vallitaleaceae</taxon>
        <taxon>Vallitalea</taxon>
    </lineage>
</organism>
<dbReference type="KEGG" id="vpy:HZI73_03690"/>
<gene>
    <name evidence="9" type="primary">flgG</name>
    <name evidence="9" type="ORF">HZI73_03690</name>
</gene>
<evidence type="ECO:0000256" key="3">
    <source>
        <dbReference type="ARBA" id="ARBA00025933"/>
    </source>
</evidence>
<comment type="subunit">
    <text evidence="3">The basal body constitutes a major portion of the flagellar organelle and consists of four rings (L,P,S, and M) mounted on a central rod. The rod consists of about 26 subunits of FlgG in the distal portion, and FlgB, FlgC and FlgF are thought to build up the proximal portion of the rod with about 6 subunits each.</text>
</comment>
<evidence type="ECO:0000256" key="4">
    <source>
        <dbReference type="NCBIfam" id="TIGR02488"/>
    </source>
</evidence>
<dbReference type="PANTHER" id="PTHR30435:SF19">
    <property type="entry name" value="FLAGELLAR BASAL-BODY ROD PROTEIN FLGG"/>
    <property type="match status" value="1"/>
</dbReference>
<dbReference type="PANTHER" id="PTHR30435">
    <property type="entry name" value="FLAGELLAR PROTEIN"/>
    <property type="match status" value="1"/>
</dbReference>
<dbReference type="AlphaFoldDB" id="A0A8J8MH43"/>
<keyword evidence="5" id="KW-0975">Bacterial flagellum</keyword>
<dbReference type="NCBIfam" id="TIGR03506">
    <property type="entry name" value="FlgEFG_subfam"/>
    <property type="match status" value="2"/>
</dbReference>
<comment type="similarity">
    <text evidence="1 5">Belongs to the flagella basal body rod proteins family.</text>
</comment>
<reference evidence="9" key="1">
    <citation type="submission" date="2020-07" db="EMBL/GenBank/DDBJ databases">
        <title>Vallitalea pronyensis genome.</title>
        <authorList>
            <person name="Postec A."/>
        </authorList>
    </citation>
    <scope>NUCLEOTIDE SEQUENCE</scope>
    <source>
        <strain evidence="9">FatNI3</strain>
    </source>
</reference>
<dbReference type="InterPro" id="IPR053967">
    <property type="entry name" value="LlgE_F_G-like_D1"/>
</dbReference>
<dbReference type="InterPro" id="IPR001444">
    <property type="entry name" value="Flag_bb_rod_N"/>
</dbReference>
<dbReference type="PROSITE" id="PS00588">
    <property type="entry name" value="FLAGELLA_BB_ROD"/>
    <property type="match status" value="1"/>
</dbReference>
<dbReference type="RefSeq" id="WP_212696911.1">
    <property type="nucleotide sequence ID" value="NZ_CP058649.1"/>
</dbReference>
<feature type="domain" description="Flagellar basal body rod protein N-terminal" evidence="6">
    <location>
        <begin position="5"/>
        <end position="35"/>
    </location>
</feature>
<accession>A0A8J8MH43</accession>
<keyword evidence="9" id="KW-0966">Cell projection</keyword>
<evidence type="ECO:0000259" key="6">
    <source>
        <dbReference type="Pfam" id="PF00460"/>
    </source>
</evidence>
<evidence type="ECO:0000313" key="9">
    <source>
        <dbReference type="EMBL" id="QUI21441.1"/>
    </source>
</evidence>
<dbReference type="NCBIfam" id="TIGR02488">
    <property type="entry name" value="flgG_G_neg"/>
    <property type="match status" value="1"/>
</dbReference>
<keyword evidence="9" id="KW-0282">Flagellum</keyword>